<dbReference type="STRING" id="1459.AF332_11960"/>
<dbReference type="EMBL" id="LGUF01000007">
    <property type="protein sequence ID" value="KON87471.1"/>
    <property type="molecule type" value="Genomic_DNA"/>
</dbReference>
<protein>
    <submittedName>
        <fullName evidence="1">Uncharacterized protein</fullName>
    </submittedName>
</protein>
<dbReference type="Proteomes" id="UP000037109">
    <property type="component" value="Unassembled WGS sequence"/>
</dbReference>
<dbReference type="PATRIC" id="fig|1459.3.peg.2580"/>
<name>A0A0M0GDH4_SPOGL</name>
<dbReference type="AlphaFoldDB" id="A0A0M0GDH4"/>
<keyword evidence="2" id="KW-1185">Reference proteome</keyword>
<evidence type="ECO:0000313" key="1">
    <source>
        <dbReference type="EMBL" id="KON87471.1"/>
    </source>
</evidence>
<organism evidence="1 2">
    <name type="scientific">Sporosarcina globispora</name>
    <name type="common">Bacillus globisporus</name>
    <dbReference type="NCBI Taxonomy" id="1459"/>
    <lineage>
        <taxon>Bacteria</taxon>
        <taxon>Bacillati</taxon>
        <taxon>Bacillota</taxon>
        <taxon>Bacilli</taxon>
        <taxon>Bacillales</taxon>
        <taxon>Caryophanaceae</taxon>
        <taxon>Sporosarcina</taxon>
    </lineage>
</organism>
<comment type="caution">
    <text evidence="1">The sequence shown here is derived from an EMBL/GenBank/DDBJ whole genome shotgun (WGS) entry which is preliminary data.</text>
</comment>
<reference evidence="2" key="1">
    <citation type="submission" date="2015-07" db="EMBL/GenBank/DDBJ databases">
        <title>Fjat-10036 dsm4.</title>
        <authorList>
            <person name="Liu B."/>
            <person name="Wang J."/>
            <person name="Zhu Y."/>
            <person name="Liu G."/>
            <person name="Chen Q."/>
            <person name="Chen Z."/>
            <person name="Lan J."/>
            <person name="Che J."/>
            <person name="Ge C."/>
            <person name="Shi H."/>
            <person name="Pan Z."/>
            <person name="Liu X."/>
        </authorList>
    </citation>
    <scope>NUCLEOTIDE SEQUENCE [LARGE SCALE GENOMIC DNA]</scope>
    <source>
        <strain evidence="2">DSM 4</strain>
    </source>
</reference>
<gene>
    <name evidence="1" type="ORF">AF332_11960</name>
</gene>
<accession>A0A0M0GDH4</accession>
<sequence length="126" mass="15051">MIKVRANIPDELIKAINEKIYLDLELHILQKKLTEANDQGKEGFAEYLNKVILKVISQRRSNNEYLRKHGVKVREPEELDDMFVRYYYSVQSDLGGYKEGYEQFWKSAMTYNLRKRMNKYFNFKGG</sequence>
<evidence type="ECO:0000313" key="2">
    <source>
        <dbReference type="Proteomes" id="UP000037109"/>
    </source>
</evidence>
<proteinExistence type="predicted"/>
<dbReference type="InterPro" id="IPR058600">
    <property type="entry name" value="YhjD-like"/>
</dbReference>
<dbReference type="Pfam" id="PF26325">
    <property type="entry name" value="YhjD"/>
    <property type="match status" value="1"/>
</dbReference>